<accession>A0A520M4V9</accession>
<proteinExistence type="inferred from homology"/>
<dbReference type="PANTHER" id="PTHR42681:SF1">
    <property type="entry name" value="MALONYL-COA-ACYL CARRIER PROTEIN TRANSACYLASE, MITOCHONDRIAL"/>
    <property type="match status" value="1"/>
</dbReference>
<evidence type="ECO:0000256" key="7">
    <source>
        <dbReference type="PIRSR" id="PIRSR000446-1"/>
    </source>
</evidence>
<dbReference type="PANTHER" id="PTHR42681">
    <property type="entry name" value="MALONYL-COA-ACYL CARRIER PROTEIN TRANSACYLASE, MITOCHONDRIAL"/>
    <property type="match status" value="1"/>
</dbReference>
<comment type="caution">
    <text evidence="9">The sequence shown here is derived from an EMBL/GenBank/DDBJ whole genome shotgun (WGS) entry which is preliminary data.</text>
</comment>
<sequence length="305" mass="33132">MSREISLIFPGQGSQHAGMLDSTLISKYKDLISNSSDLLKFNIIDILSSDEKLNQTSYTQPLLLLTSYIHFLEFAEINSNPLKYVAGHSLGEYTALVASEAINFYDGLELVYKRGNLMESAPKGLMAAIIGLEVDAIIDLCAHDQNKHNSIVSAANINSPIQTVIAGDPEAVERVCDLAKTGGAKRAIILNVSVPSHCMLMTGPALKFNDCLDTINISKPKINLIQNFTGNLENTPSKIKSNLINQLTNSVQWTLTMQVIKDSNSVLVECGPGKVLSGIAKSNKVIDTLSTSSDNFKDMLSKINE</sequence>
<evidence type="ECO:0000256" key="4">
    <source>
        <dbReference type="ARBA" id="ARBA00023315"/>
    </source>
</evidence>
<dbReference type="Proteomes" id="UP000318359">
    <property type="component" value="Unassembled WGS sequence"/>
</dbReference>
<dbReference type="InterPro" id="IPR004410">
    <property type="entry name" value="Malonyl_CoA-ACP_transAc_FabD"/>
</dbReference>
<dbReference type="PIRSF" id="PIRSF000446">
    <property type="entry name" value="Mct"/>
    <property type="match status" value="1"/>
</dbReference>
<dbReference type="InterPro" id="IPR016035">
    <property type="entry name" value="Acyl_Trfase/lysoPLipase"/>
</dbReference>
<dbReference type="Gene3D" id="3.40.366.10">
    <property type="entry name" value="Malonyl-Coenzyme A Acyl Carrier Protein, domain 2"/>
    <property type="match status" value="1"/>
</dbReference>
<dbReference type="AlphaFoldDB" id="A0A520M4V9"/>
<dbReference type="InterPro" id="IPR014043">
    <property type="entry name" value="Acyl_transferase_dom"/>
</dbReference>
<evidence type="ECO:0000313" key="10">
    <source>
        <dbReference type="Proteomes" id="UP000318359"/>
    </source>
</evidence>
<dbReference type="EC" id="2.3.1.39" evidence="1 6"/>
<dbReference type="GO" id="GO:0006633">
    <property type="term" value="P:fatty acid biosynthetic process"/>
    <property type="evidence" value="ECO:0007669"/>
    <property type="project" value="TreeGrafter"/>
</dbReference>
<feature type="active site" evidence="7">
    <location>
        <position position="89"/>
    </location>
</feature>
<dbReference type="SMART" id="SM00827">
    <property type="entry name" value="PKS_AT"/>
    <property type="match status" value="1"/>
</dbReference>
<gene>
    <name evidence="9" type="primary">fabD</name>
    <name evidence="9" type="ORF">EVB00_03330</name>
</gene>
<feature type="domain" description="Malonyl-CoA:ACP transacylase (MAT)" evidence="8">
    <location>
        <begin position="8"/>
        <end position="296"/>
    </location>
</feature>
<dbReference type="InterPro" id="IPR001227">
    <property type="entry name" value="Ac_transferase_dom_sf"/>
</dbReference>
<protein>
    <recommendedName>
        <fullName evidence="2 6">Malonyl CoA-acyl carrier protein transacylase</fullName>
        <ecNumber evidence="1 6">2.3.1.39</ecNumber>
    </recommendedName>
</protein>
<dbReference type="SUPFAM" id="SSF55048">
    <property type="entry name" value="Probable ACP-binding domain of malonyl-CoA ACP transacylase"/>
    <property type="match status" value="1"/>
</dbReference>
<evidence type="ECO:0000256" key="6">
    <source>
        <dbReference type="PIRNR" id="PIRNR000446"/>
    </source>
</evidence>
<feature type="active site" evidence="7">
    <location>
        <position position="197"/>
    </location>
</feature>
<dbReference type="NCBIfam" id="TIGR00128">
    <property type="entry name" value="fabD"/>
    <property type="match status" value="1"/>
</dbReference>
<dbReference type="GO" id="GO:0005829">
    <property type="term" value="C:cytosol"/>
    <property type="evidence" value="ECO:0007669"/>
    <property type="project" value="TreeGrafter"/>
</dbReference>
<comment type="catalytic activity">
    <reaction evidence="5 6">
        <text>holo-[ACP] + malonyl-CoA = malonyl-[ACP] + CoA</text>
        <dbReference type="Rhea" id="RHEA:41792"/>
        <dbReference type="Rhea" id="RHEA-COMP:9623"/>
        <dbReference type="Rhea" id="RHEA-COMP:9685"/>
        <dbReference type="ChEBI" id="CHEBI:57287"/>
        <dbReference type="ChEBI" id="CHEBI:57384"/>
        <dbReference type="ChEBI" id="CHEBI:64479"/>
        <dbReference type="ChEBI" id="CHEBI:78449"/>
        <dbReference type="EC" id="2.3.1.39"/>
    </reaction>
</comment>
<organism evidence="9 10">
    <name type="scientific">SAR86 cluster bacterium</name>
    <dbReference type="NCBI Taxonomy" id="2030880"/>
    <lineage>
        <taxon>Bacteria</taxon>
        <taxon>Pseudomonadati</taxon>
        <taxon>Pseudomonadota</taxon>
        <taxon>Gammaproteobacteria</taxon>
        <taxon>SAR86 cluster</taxon>
    </lineage>
</organism>
<evidence type="ECO:0000256" key="5">
    <source>
        <dbReference type="ARBA" id="ARBA00048462"/>
    </source>
</evidence>
<name>A0A520M4V9_9GAMM</name>
<evidence type="ECO:0000256" key="1">
    <source>
        <dbReference type="ARBA" id="ARBA00013258"/>
    </source>
</evidence>
<dbReference type="GO" id="GO:0004314">
    <property type="term" value="F:[acyl-carrier-protein] S-malonyltransferase activity"/>
    <property type="evidence" value="ECO:0007669"/>
    <property type="project" value="UniProtKB-EC"/>
</dbReference>
<comment type="similarity">
    <text evidence="6">Belongs to the fabD family.</text>
</comment>
<dbReference type="InterPro" id="IPR050858">
    <property type="entry name" value="Mal-CoA-ACP_Trans/PKS_FabD"/>
</dbReference>
<evidence type="ECO:0000313" key="9">
    <source>
        <dbReference type="EMBL" id="RZO16149.1"/>
    </source>
</evidence>
<evidence type="ECO:0000256" key="3">
    <source>
        <dbReference type="ARBA" id="ARBA00022679"/>
    </source>
</evidence>
<reference evidence="9 10" key="1">
    <citation type="submission" date="2019-02" db="EMBL/GenBank/DDBJ databases">
        <title>Prokaryotic population dynamics and viral predation in marine succession experiment using metagenomics: the confinement effect.</title>
        <authorList>
            <person name="Haro-Moreno J.M."/>
            <person name="Rodriguez-Valera F."/>
            <person name="Lopez-Perez M."/>
        </authorList>
    </citation>
    <scope>NUCLEOTIDE SEQUENCE [LARGE SCALE GENOMIC DNA]</scope>
    <source>
        <strain evidence="9">MED-G167</strain>
    </source>
</reference>
<dbReference type="FunFam" id="3.30.70.250:FF:000001">
    <property type="entry name" value="Malonyl CoA-acyl carrier protein transacylase"/>
    <property type="match status" value="1"/>
</dbReference>
<dbReference type="Gene3D" id="3.30.70.250">
    <property type="entry name" value="Malonyl-CoA ACP transacylase, ACP-binding"/>
    <property type="match status" value="1"/>
</dbReference>
<dbReference type="EMBL" id="SHBM01000056">
    <property type="protein sequence ID" value="RZO16149.1"/>
    <property type="molecule type" value="Genomic_DNA"/>
</dbReference>
<evidence type="ECO:0000259" key="8">
    <source>
        <dbReference type="SMART" id="SM00827"/>
    </source>
</evidence>
<keyword evidence="3 6" id="KW-0808">Transferase</keyword>
<keyword evidence="4 6" id="KW-0012">Acyltransferase</keyword>
<evidence type="ECO:0000256" key="2">
    <source>
        <dbReference type="ARBA" id="ARBA00018953"/>
    </source>
</evidence>
<dbReference type="InterPro" id="IPR016036">
    <property type="entry name" value="Malonyl_transacylase_ACP-bd"/>
</dbReference>
<dbReference type="Pfam" id="PF00698">
    <property type="entry name" value="Acyl_transf_1"/>
    <property type="match status" value="1"/>
</dbReference>
<dbReference type="SUPFAM" id="SSF52151">
    <property type="entry name" value="FabD/lysophospholipase-like"/>
    <property type="match status" value="1"/>
</dbReference>
<dbReference type="InterPro" id="IPR024925">
    <property type="entry name" value="Malonyl_CoA-ACP_transAc"/>
</dbReference>